<evidence type="ECO:0000256" key="10">
    <source>
        <dbReference type="ARBA" id="ARBA00023054"/>
    </source>
</evidence>
<dbReference type="FunFam" id="1.20.5.990:FF:000005">
    <property type="entry name" value="TNFAIP3 interacting protein 2"/>
    <property type="match status" value="1"/>
</dbReference>
<dbReference type="Pfam" id="PF12180">
    <property type="entry name" value="EABR"/>
    <property type="match status" value="1"/>
</dbReference>
<dbReference type="InterPro" id="IPR034735">
    <property type="entry name" value="NEMO_ZF"/>
</dbReference>
<feature type="region of interest" description="Disordered" evidence="19">
    <location>
        <begin position="183"/>
        <end position="208"/>
    </location>
</feature>
<keyword evidence="12" id="KW-0395">Inflammatory response</keyword>
<keyword evidence="3" id="KW-0597">Phosphoprotein</keyword>
<dbReference type="GO" id="GO:0070530">
    <property type="term" value="F:K63-linked polyubiquitin modification-dependent protein binding"/>
    <property type="evidence" value="ECO:0007669"/>
    <property type="project" value="InterPro"/>
</dbReference>
<keyword evidence="10 18" id="KW-0175">Coiled coil</keyword>
<name>A0A3Q2XYZ3_HIPCM</name>
<evidence type="ECO:0000256" key="11">
    <source>
        <dbReference type="ARBA" id="ARBA00023163"/>
    </source>
</evidence>
<dbReference type="GO" id="GO:0006954">
    <property type="term" value="P:inflammatory response"/>
    <property type="evidence" value="ECO:0007669"/>
    <property type="project" value="UniProtKB-KW"/>
</dbReference>
<dbReference type="PANTHER" id="PTHR31882">
    <property type="entry name" value="TNFAIP3-INTERACTING PROTEIN COILED COIL FAMILY MEMBER"/>
    <property type="match status" value="1"/>
</dbReference>
<evidence type="ECO:0000256" key="19">
    <source>
        <dbReference type="SAM" id="MobiDB-lite"/>
    </source>
</evidence>
<feature type="coiled-coil region" evidence="18">
    <location>
        <begin position="284"/>
        <end position="343"/>
    </location>
</feature>
<evidence type="ECO:0000256" key="16">
    <source>
        <dbReference type="ARBA" id="ARBA00079469"/>
    </source>
</evidence>
<dbReference type="GO" id="GO:0034134">
    <property type="term" value="P:toll-like receptor 2 signaling pathway"/>
    <property type="evidence" value="ECO:0007669"/>
    <property type="project" value="TreeGrafter"/>
</dbReference>
<dbReference type="GO" id="GO:0043123">
    <property type="term" value="P:positive regulation of canonical NF-kappaB signal transduction"/>
    <property type="evidence" value="ECO:0007669"/>
    <property type="project" value="TreeGrafter"/>
</dbReference>
<keyword evidence="5" id="KW-0479">Metal-binding</keyword>
<reference evidence="21" key="2">
    <citation type="submission" date="2025-09" db="UniProtKB">
        <authorList>
            <consortium name="Ensembl"/>
        </authorList>
    </citation>
    <scope>IDENTIFICATION</scope>
</reference>
<evidence type="ECO:0000256" key="13">
    <source>
        <dbReference type="ARBA" id="ARBA00055998"/>
    </source>
</evidence>
<comment type="subcellular location">
    <subcellularLocation>
        <location evidence="1">Cytoplasm</location>
    </subcellularLocation>
</comment>
<evidence type="ECO:0000256" key="9">
    <source>
        <dbReference type="ARBA" id="ARBA00023015"/>
    </source>
</evidence>
<dbReference type="AlphaFoldDB" id="A0A3Q2XYZ3"/>
<proteinExistence type="predicted"/>
<dbReference type="GeneID" id="109511525"/>
<dbReference type="PROSITE" id="PS51801">
    <property type="entry name" value="ZF_CCHC_NOA"/>
    <property type="match status" value="1"/>
</dbReference>
<dbReference type="Pfam" id="PF16516">
    <property type="entry name" value="CC2-LZ"/>
    <property type="match status" value="1"/>
</dbReference>
<dbReference type="Ensembl" id="ENSHCOT00000004961.1">
    <property type="protein sequence ID" value="ENSHCOP00000005681.1"/>
    <property type="gene ID" value="ENSHCOG00000007362.1"/>
</dbReference>
<feature type="region of interest" description="Disordered" evidence="19">
    <location>
        <begin position="374"/>
        <end position="416"/>
    </location>
</feature>
<dbReference type="GO" id="GO:0034138">
    <property type="term" value="P:toll-like receptor 3 signaling pathway"/>
    <property type="evidence" value="ECO:0007669"/>
    <property type="project" value="TreeGrafter"/>
</dbReference>
<evidence type="ECO:0000256" key="1">
    <source>
        <dbReference type="ARBA" id="ARBA00004496"/>
    </source>
</evidence>
<evidence type="ECO:0000313" key="21">
    <source>
        <dbReference type="Ensembl" id="ENSHCOP00000005681.1"/>
    </source>
</evidence>
<evidence type="ECO:0000256" key="2">
    <source>
        <dbReference type="ARBA" id="ARBA00022490"/>
    </source>
</evidence>
<dbReference type="RefSeq" id="XP_019718244.1">
    <property type="nucleotide sequence ID" value="XM_019862685.1"/>
</dbReference>
<dbReference type="PANTHER" id="PTHR31882:SF6">
    <property type="entry name" value="TNFAIP3-INTERACTING PROTEIN 2"/>
    <property type="match status" value="1"/>
</dbReference>
<comment type="subunit">
    <text evidence="14">Interacts with STK11/LKB1, TNFAIP3, IKBKG, NFKB1, MAP3K8, TEK, RIPK1, CHUK, IKBKB and SMARCD1. Interacts with polyubiquitin.</text>
</comment>
<evidence type="ECO:0000256" key="12">
    <source>
        <dbReference type="ARBA" id="ARBA00023198"/>
    </source>
</evidence>
<sequence>MDPADADKKRSYSTLNTLYHESRQEMELLAKQLAAKDNIIAELKLRLAGHERLCLSVGDNQSVVVGPSKSLLDSLCKEIYKLKQKSNETDLKVVRQEEEIQRLSEQLCQKDEQLESVKCGAKSPGELNGDPEKELELRRLRSAEATRTVLCTSLAEEAEQLRGQLGATVQVCRQLMAKLEKSKAGKAQAGEQAATQPPESPDRSTNSQIRQLEDENRQLKQRVAYVQGLNSQWQKYDSSREDYIRGLCQRLKSVAATRPAPSLASAGAGAALLHQEISRLNGLLEDKLSECARLRGEAQEASSKDRERIQTLEQQVLIYTEDFKSERADRERAQGRIQDLKEQICHLKQQLHKQGSTRETREVPVCHVHIGHRVSSSSSSRRHHRDVGDCSGVRNNTPRLLAPSAAVPSPPAPSPPVLPQDAALMEVPSDLQCPRCLATFSEDDAARYLNHCEECATL</sequence>
<evidence type="ECO:0000256" key="5">
    <source>
        <dbReference type="ARBA" id="ARBA00022723"/>
    </source>
</evidence>
<accession>A0A3Q2XYZ3</accession>
<dbReference type="GO" id="GO:0008270">
    <property type="term" value="F:zinc ion binding"/>
    <property type="evidence" value="ECO:0007669"/>
    <property type="project" value="UniProtKB-KW"/>
</dbReference>
<dbReference type="Gene3D" id="1.20.5.990">
    <property type="entry name" value="Nemo cc2-lz domain - 1d5 darpin complex"/>
    <property type="match status" value="1"/>
</dbReference>
<dbReference type="GO" id="GO:0071222">
    <property type="term" value="P:cellular response to lipopolysaccharide"/>
    <property type="evidence" value="ECO:0007669"/>
    <property type="project" value="TreeGrafter"/>
</dbReference>
<feature type="compositionally biased region" description="Low complexity" evidence="19">
    <location>
        <begin position="185"/>
        <end position="194"/>
    </location>
</feature>
<dbReference type="OrthoDB" id="6066489at2759"/>
<dbReference type="CTD" id="79155"/>
<evidence type="ECO:0000256" key="8">
    <source>
        <dbReference type="ARBA" id="ARBA00022843"/>
    </source>
</evidence>
<dbReference type="STRING" id="109280.ENSHCOP00000005681"/>
<organism evidence="21 22">
    <name type="scientific">Hippocampus comes</name>
    <name type="common">Tiger tail seahorse</name>
    <dbReference type="NCBI Taxonomy" id="109280"/>
    <lineage>
        <taxon>Eukaryota</taxon>
        <taxon>Metazoa</taxon>
        <taxon>Chordata</taxon>
        <taxon>Craniata</taxon>
        <taxon>Vertebrata</taxon>
        <taxon>Euteleostomi</taxon>
        <taxon>Actinopterygii</taxon>
        <taxon>Neopterygii</taxon>
        <taxon>Teleostei</taxon>
        <taxon>Neoteleostei</taxon>
        <taxon>Acanthomorphata</taxon>
        <taxon>Syngnathiaria</taxon>
        <taxon>Syngnathiformes</taxon>
        <taxon>Syngnathoidei</taxon>
        <taxon>Syngnathidae</taxon>
        <taxon>Hippocampus</taxon>
    </lineage>
</organism>
<dbReference type="GO" id="GO:0005737">
    <property type="term" value="C:cytoplasm"/>
    <property type="evidence" value="ECO:0007669"/>
    <property type="project" value="UniProtKB-SubCell"/>
</dbReference>
<dbReference type="InterPro" id="IPR032419">
    <property type="entry name" value="CC2-LZ_dom"/>
</dbReference>
<protein>
    <recommendedName>
        <fullName evidence="15">TNFAIP3-interacting protein 2</fullName>
    </recommendedName>
    <alternativeName>
        <fullName evidence="16">A20-binding inhibitor of NF-kappa-B activation 2</fullName>
    </alternativeName>
</protein>
<evidence type="ECO:0000256" key="3">
    <source>
        <dbReference type="ARBA" id="ARBA00022553"/>
    </source>
</evidence>
<dbReference type="Proteomes" id="UP000264820">
    <property type="component" value="Unplaced"/>
</dbReference>
<dbReference type="KEGG" id="hcq:109511525"/>
<evidence type="ECO:0000259" key="20">
    <source>
        <dbReference type="PROSITE" id="PS51801"/>
    </source>
</evidence>
<feature type="domain" description="CCHC NOA-type" evidence="20">
    <location>
        <begin position="425"/>
        <end position="457"/>
    </location>
</feature>
<keyword evidence="6 17" id="KW-0863">Zinc-finger</keyword>
<dbReference type="GO" id="GO:0006357">
    <property type="term" value="P:regulation of transcription by RNA polymerase II"/>
    <property type="evidence" value="ECO:0007669"/>
    <property type="project" value="TreeGrafter"/>
</dbReference>
<evidence type="ECO:0000256" key="17">
    <source>
        <dbReference type="PROSITE-ProRule" id="PRU01142"/>
    </source>
</evidence>
<keyword evidence="8" id="KW-0832">Ubl conjugation</keyword>
<evidence type="ECO:0000256" key="15">
    <source>
        <dbReference type="ARBA" id="ARBA00073020"/>
    </source>
</evidence>
<evidence type="ECO:0000256" key="18">
    <source>
        <dbReference type="SAM" id="Coils"/>
    </source>
</evidence>
<dbReference type="InterPro" id="IPR022008">
    <property type="entry name" value="EABR"/>
</dbReference>
<keyword evidence="7" id="KW-0862">Zinc</keyword>
<dbReference type="OMA" id="INDCAEA"/>
<comment type="function">
    <text evidence="13">Inhibits NF-kappa-B activation by blocking the interaction of RIPK1 with its downstream effector NEMO/IKBKG. Forms a ternary complex with NFKB1 and MAP3K8 but appears to function upstream of MAP3K8 in the TLR4 signaling pathway that regulates MAP3K8 activation. Involved in activation of the MEK/ERK signaling pathway during innate immune response; this function seems to be stimulus- and cell type specific. Required for stability of MAP3K8. Involved in regulation of apoptosis in endothelial cells; promotes TEK agonist-stimulated endothelial survival. May act as transcriptional coactivator when translocated to the nucleus. Enhances CHUK-mediated NF-kappa-B activation involving NF-kappa-B p50-p65 and p50-c-Rel complexes.</text>
</comment>
<evidence type="ECO:0000256" key="14">
    <source>
        <dbReference type="ARBA" id="ARBA00063508"/>
    </source>
</evidence>
<evidence type="ECO:0000256" key="7">
    <source>
        <dbReference type="ARBA" id="ARBA00022833"/>
    </source>
</evidence>
<keyword evidence="11" id="KW-0804">Transcription</keyword>
<reference evidence="21" key="1">
    <citation type="submission" date="2025-08" db="UniProtKB">
        <authorList>
            <consortium name="Ensembl"/>
        </authorList>
    </citation>
    <scope>IDENTIFICATION</scope>
</reference>
<dbReference type="GeneTree" id="ENSGT00940000164052"/>
<keyword evidence="2" id="KW-0963">Cytoplasm</keyword>
<keyword evidence="4" id="KW-0053">Apoptosis</keyword>
<evidence type="ECO:0000313" key="22">
    <source>
        <dbReference type="Proteomes" id="UP000264820"/>
    </source>
</evidence>
<evidence type="ECO:0000256" key="4">
    <source>
        <dbReference type="ARBA" id="ARBA00022703"/>
    </source>
</evidence>
<dbReference type="GO" id="GO:0006915">
    <property type="term" value="P:apoptotic process"/>
    <property type="evidence" value="ECO:0007669"/>
    <property type="project" value="UniProtKB-KW"/>
</dbReference>
<keyword evidence="22" id="KW-1185">Reference proteome</keyword>
<evidence type="ECO:0000256" key="6">
    <source>
        <dbReference type="ARBA" id="ARBA00022771"/>
    </source>
</evidence>
<keyword evidence="9" id="KW-0805">Transcription regulation</keyword>